<dbReference type="Pfam" id="PF01075">
    <property type="entry name" value="Glyco_transf_9"/>
    <property type="match status" value="1"/>
</dbReference>
<dbReference type="GO" id="GO:0005829">
    <property type="term" value="C:cytosol"/>
    <property type="evidence" value="ECO:0007669"/>
    <property type="project" value="TreeGrafter"/>
</dbReference>
<dbReference type="Proteomes" id="UP000542342">
    <property type="component" value="Unassembled WGS sequence"/>
</dbReference>
<dbReference type="Gene3D" id="3.40.50.2000">
    <property type="entry name" value="Glycogen Phosphorylase B"/>
    <property type="match status" value="2"/>
</dbReference>
<dbReference type="EMBL" id="JACEFB010000025">
    <property type="protein sequence ID" value="MBA2227952.1"/>
    <property type="molecule type" value="Genomic_DNA"/>
</dbReference>
<comment type="caution">
    <text evidence="3">The sequence shown here is derived from an EMBL/GenBank/DDBJ whole genome shotgun (WGS) entry which is preliminary data.</text>
</comment>
<evidence type="ECO:0000256" key="2">
    <source>
        <dbReference type="ARBA" id="ARBA00022679"/>
    </source>
</evidence>
<dbReference type="PANTHER" id="PTHR30160:SF1">
    <property type="entry name" value="LIPOPOLYSACCHARIDE 1,2-N-ACETYLGLUCOSAMINETRANSFERASE-RELATED"/>
    <property type="match status" value="1"/>
</dbReference>
<dbReference type="GO" id="GO:0009244">
    <property type="term" value="P:lipopolysaccharide core region biosynthetic process"/>
    <property type="evidence" value="ECO:0007669"/>
    <property type="project" value="TreeGrafter"/>
</dbReference>
<dbReference type="AlphaFoldDB" id="A0A7V8VHJ7"/>
<organism evidence="3 4">
    <name type="scientific">Thermogemmata fonticola</name>
    <dbReference type="NCBI Taxonomy" id="2755323"/>
    <lineage>
        <taxon>Bacteria</taxon>
        <taxon>Pseudomonadati</taxon>
        <taxon>Planctomycetota</taxon>
        <taxon>Planctomycetia</taxon>
        <taxon>Gemmatales</taxon>
        <taxon>Gemmataceae</taxon>
        <taxon>Thermogemmata</taxon>
    </lineage>
</organism>
<evidence type="ECO:0000313" key="4">
    <source>
        <dbReference type="Proteomes" id="UP000542342"/>
    </source>
</evidence>
<dbReference type="CDD" id="cd03789">
    <property type="entry name" value="GT9_LPS_heptosyltransferase"/>
    <property type="match status" value="1"/>
</dbReference>
<dbReference type="GO" id="GO:0008713">
    <property type="term" value="F:ADP-heptose-lipopolysaccharide heptosyltransferase activity"/>
    <property type="evidence" value="ECO:0007669"/>
    <property type="project" value="TreeGrafter"/>
</dbReference>
<sequence length="365" mass="40417">MGLSLHAPRLIGPPLPVEPPQRLALIKPSALGDVVHTLPVLTALRLLYPQAHITWIVHRAYAPLLAGHPHLDAVLPFDRSAFREKSLLGLARYLWEWGWQLRRQRFDWVIDLQGLLRSGLMAWGSGAAVRMGLQSAREGSVLAYTHRLAIPQEGRLHAVDRYWQLIVALGGGDLPRRFVLPVDVSAQEAAWQLWQSLPRPWVAVAPGARWRTKRWPPLAFAQLLERLQRHTGAGCLIVGSAEDTPLAQQIATAVPGAVRCLTGQTSLPLLVALLRLCDVFVGNDSGPLHLAAALERPCLAPYTCTLPQRHGPYTFPQGAVAATLPCAGSYRKHCNHLRCHQTLTVEHLWTRLLELFPRLCRSPAA</sequence>
<accession>A0A7V8VHJ7</accession>
<keyword evidence="1" id="KW-0328">Glycosyltransferase</keyword>
<keyword evidence="4" id="KW-1185">Reference proteome</keyword>
<evidence type="ECO:0000313" key="3">
    <source>
        <dbReference type="EMBL" id="MBA2227952.1"/>
    </source>
</evidence>
<reference evidence="3 4" key="1">
    <citation type="submission" date="2020-07" db="EMBL/GenBank/DDBJ databases">
        <title>Thermogemmata thermophila gen. nov., sp. nov., a novel moderate thermophilic planctomycete from a Kamchatka hot spring.</title>
        <authorList>
            <person name="Elcheninov A.G."/>
            <person name="Podosokorskaya O.A."/>
            <person name="Kovaleva O.L."/>
            <person name="Novikov A."/>
            <person name="Bonch-Osmolovskaya E.A."/>
            <person name="Toshchakov S.V."/>
            <person name="Kublanov I.V."/>
        </authorList>
    </citation>
    <scope>NUCLEOTIDE SEQUENCE [LARGE SCALE GENOMIC DNA]</scope>
    <source>
        <strain evidence="3 4">2918</strain>
    </source>
</reference>
<keyword evidence="2 3" id="KW-0808">Transferase</keyword>
<dbReference type="InterPro" id="IPR051199">
    <property type="entry name" value="LPS_LOS_Heptosyltrfase"/>
</dbReference>
<dbReference type="RefSeq" id="WP_194539816.1">
    <property type="nucleotide sequence ID" value="NZ_JACEFB010000025.1"/>
</dbReference>
<dbReference type="PANTHER" id="PTHR30160">
    <property type="entry name" value="TETRAACYLDISACCHARIDE 4'-KINASE-RELATED"/>
    <property type="match status" value="1"/>
</dbReference>
<proteinExistence type="predicted"/>
<dbReference type="SUPFAM" id="SSF53756">
    <property type="entry name" value="UDP-Glycosyltransferase/glycogen phosphorylase"/>
    <property type="match status" value="1"/>
</dbReference>
<protein>
    <submittedName>
        <fullName evidence="3">Glycosyltransferase family 9 protein</fullName>
    </submittedName>
</protein>
<evidence type="ECO:0000256" key="1">
    <source>
        <dbReference type="ARBA" id="ARBA00022676"/>
    </source>
</evidence>
<gene>
    <name evidence="3" type="ORF">H0921_17470</name>
</gene>
<name>A0A7V8VHJ7_9BACT</name>
<dbReference type="InterPro" id="IPR002201">
    <property type="entry name" value="Glyco_trans_9"/>
</dbReference>